<sequence>MIKKHVDRNGRNAEMKDWSIPEILLLGPKIRVKEAQTLSRILDAWYVTRKELVWTGAEIHVPNDTPMRKVEAVLIRLGGIEADDLKKARRWWKKLHWETIGDWSRLGDLEQEAEKELWRTGVFLEEHDRITLHRILAALRRIKPQNSEMQKLKGWKWAKIPDCVNVWEISRRQIQDLFLVEWLRKKRNQNRRLERNYLDKREWKLLWESKAGHRAKLEIWKTCHEGYFTNHRAAKMGVREDTCAWCNSQPETAVWHERNKHIFEGKRMLTPLRLIMGRALRSLRARQNSGHGGQEREQILQTSIVAIELGMEEGSGTSTRTDDVEFRLEDGDDRRDGRQSDEYLVSSEQPARRRAPARRVGITVDSVTRGRHPGRPPDRY</sequence>
<evidence type="ECO:0000313" key="2">
    <source>
        <dbReference type="EMBL" id="KAL2630927.1"/>
    </source>
</evidence>
<reference evidence="2 3" key="1">
    <citation type="submission" date="2024-09" db="EMBL/GenBank/DDBJ databases">
        <title>Chromosome-scale assembly of Riccia fluitans.</title>
        <authorList>
            <person name="Paukszto L."/>
            <person name="Sawicki J."/>
            <person name="Karawczyk K."/>
            <person name="Piernik-Szablinska J."/>
            <person name="Szczecinska M."/>
            <person name="Mazdziarz M."/>
        </authorList>
    </citation>
    <scope>NUCLEOTIDE SEQUENCE [LARGE SCALE GENOMIC DNA]</scope>
    <source>
        <strain evidence="2">Rf_01</strain>
        <tissue evidence="2">Aerial parts of the thallus</tissue>
    </source>
</reference>
<dbReference type="EMBL" id="JBHFFA010000004">
    <property type="protein sequence ID" value="KAL2630927.1"/>
    <property type="molecule type" value="Genomic_DNA"/>
</dbReference>
<accession>A0ABD1YMI6</accession>
<feature type="region of interest" description="Disordered" evidence="1">
    <location>
        <begin position="310"/>
        <end position="380"/>
    </location>
</feature>
<organism evidence="2 3">
    <name type="scientific">Riccia fluitans</name>
    <dbReference type="NCBI Taxonomy" id="41844"/>
    <lineage>
        <taxon>Eukaryota</taxon>
        <taxon>Viridiplantae</taxon>
        <taxon>Streptophyta</taxon>
        <taxon>Embryophyta</taxon>
        <taxon>Marchantiophyta</taxon>
        <taxon>Marchantiopsida</taxon>
        <taxon>Marchantiidae</taxon>
        <taxon>Marchantiales</taxon>
        <taxon>Ricciaceae</taxon>
        <taxon>Riccia</taxon>
    </lineage>
</organism>
<feature type="compositionally biased region" description="Basic and acidic residues" evidence="1">
    <location>
        <begin position="320"/>
        <end position="341"/>
    </location>
</feature>
<name>A0ABD1YMI6_9MARC</name>
<keyword evidence="3" id="KW-1185">Reference proteome</keyword>
<protein>
    <submittedName>
        <fullName evidence="2">Uncharacterized protein</fullName>
    </submittedName>
</protein>
<proteinExistence type="predicted"/>
<dbReference type="Proteomes" id="UP001605036">
    <property type="component" value="Unassembled WGS sequence"/>
</dbReference>
<evidence type="ECO:0000313" key="3">
    <source>
        <dbReference type="Proteomes" id="UP001605036"/>
    </source>
</evidence>
<evidence type="ECO:0000256" key="1">
    <source>
        <dbReference type="SAM" id="MobiDB-lite"/>
    </source>
</evidence>
<dbReference type="AlphaFoldDB" id="A0ABD1YMI6"/>
<comment type="caution">
    <text evidence="2">The sequence shown here is derived from an EMBL/GenBank/DDBJ whole genome shotgun (WGS) entry which is preliminary data.</text>
</comment>
<gene>
    <name evidence="2" type="ORF">R1flu_015613</name>
</gene>